<feature type="coiled-coil region" evidence="1">
    <location>
        <begin position="32"/>
        <end position="170"/>
    </location>
</feature>
<keyword evidence="5" id="KW-1185">Reference proteome</keyword>
<dbReference type="Pfam" id="PF24481">
    <property type="entry name" value="CT398_CC"/>
    <property type="match status" value="1"/>
</dbReference>
<evidence type="ECO:0000313" key="5">
    <source>
        <dbReference type="Proteomes" id="UP000477311"/>
    </source>
</evidence>
<dbReference type="PANTHER" id="PTHR39082">
    <property type="entry name" value="PHOSPHOLIPASE C-BETA-2-RELATED"/>
    <property type="match status" value="1"/>
</dbReference>
<dbReference type="Pfam" id="PF02591">
    <property type="entry name" value="Zn_ribbon_9"/>
    <property type="match status" value="1"/>
</dbReference>
<keyword evidence="1" id="KW-0175">Coiled coil</keyword>
<name>A0A6M1RSQ2_9BACT</name>
<dbReference type="InterPro" id="IPR003743">
    <property type="entry name" value="Zf-RING_7"/>
</dbReference>
<dbReference type="Proteomes" id="UP000477311">
    <property type="component" value="Unassembled WGS sequence"/>
</dbReference>
<dbReference type="InterPro" id="IPR052376">
    <property type="entry name" value="Oxidative_Scav/Glycosyltrans"/>
</dbReference>
<reference evidence="4 5" key="1">
    <citation type="submission" date="2020-02" db="EMBL/GenBank/DDBJ databases">
        <title>Draft genome sequence of Limisphaera ngatamarikiensis NGM72.4T, a thermophilic Verrucomicrobia grouped in subdivision 3.</title>
        <authorList>
            <person name="Carere C.R."/>
            <person name="Steen J."/>
            <person name="Hugenholtz P."/>
            <person name="Stott M.B."/>
        </authorList>
    </citation>
    <scope>NUCLEOTIDE SEQUENCE [LARGE SCALE GENOMIC DNA]</scope>
    <source>
        <strain evidence="4 5">NGM72.4</strain>
    </source>
</reference>
<feature type="domain" description="CT398-like coiled coil hairpin" evidence="3">
    <location>
        <begin position="14"/>
        <end position="185"/>
    </location>
</feature>
<dbReference type="Gene3D" id="1.10.287.1490">
    <property type="match status" value="1"/>
</dbReference>
<proteinExistence type="predicted"/>
<gene>
    <name evidence="4" type="ORF">G4L39_09700</name>
</gene>
<dbReference type="PANTHER" id="PTHR39082:SF1">
    <property type="entry name" value="SCAVENGER RECEPTOR CLASS A MEMBER 3"/>
    <property type="match status" value="1"/>
</dbReference>
<protein>
    <submittedName>
        <fullName evidence="4">Uncharacterized protein</fullName>
    </submittedName>
</protein>
<accession>A0A6M1RSQ2</accession>
<organism evidence="4 5">
    <name type="scientific">Limisphaera ngatamarikiensis</name>
    <dbReference type="NCBI Taxonomy" id="1324935"/>
    <lineage>
        <taxon>Bacteria</taxon>
        <taxon>Pseudomonadati</taxon>
        <taxon>Verrucomicrobiota</taxon>
        <taxon>Verrucomicrobiia</taxon>
        <taxon>Limisphaerales</taxon>
        <taxon>Limisphaeraceae</taxon>
        <taxon>Limisphaera</taxon>
    </lineage>
</organism>
<evidence type="ECO:0000259" key="2">
    <source>
        <dbReference type="Pfam" id="PF02591"/>
    </source>
</evidence>
<sequence>MLEALEQLLILQDRDRQLLRVREELAQLEPQRSALRQRLQTAQKTLEDARQRLRQLENERRQLELDVASKQQLIERYSQQQLQTRKNNEYQALSQEISRLRNAIREIEDRELDLMEQAEQVQKEIQAAQQALRETEARVREEETRLQQREQNLRAEGERLQAERTRLAENLDPSLRQRYERLLRTRGGNAVVGIAHGVCGGCHMRLPPQVVVDCRSGQDIVTCTHCGRILYYSREMDMEVVD</sequence>
<comment type="caution">
    <text evidence="4">The sequence shown here is derived from an EMBL/GenBank/DDBJ whole genome shotgun (WGS) entry which is preliminary data.</text>
</comment>
<dbReference type="AlphaFoldDB" id="A0A6M1RSQ2"/>
<evidence type="ECO:0000259" key="3">
    <source>
        <dbReference type="Pfam" id="PF24481"/>
    </source>
</evidence>
<dbReference type="EMBL" id="JAAKYA010000066">
    <property type="protein sequence ID" value="NGO39665.1"/>
    <property type="molecule type" value="Genomic_DNA"/>
</dbReference>
<evidence type="ECO:0000256" key="1">
    <source>
        <dbReference type="SAM" id="Coils"/>
    </source>
</evidence>
<evidence type="ECO:0000313" key="4">
    <source>
        <dbReference type="EMBL" id="NGO39665.1"/>
    </source>
</evidence>
<feature type="domain" description="C4-type zinc ribbon" evidence="2">
    <location>
        <begin position="198"/>
        <end position="230"/>
    </location>
</feature>
<dbReference type="RefSeq" id="WP_165107820.1">
    <property type="nucleotide sequence ID" value="NZ_JAAKYA010000066.1"/>
</dbReference>
<dbReference type="InterPro" id="IPR056003">
    <property type="entry name" value="CT398_CC_hairpin"/>
</dbReference>